<dbReference type="AlphaFoldDB" id="A0A9Q8QQI5"/>
<feature type="transmembrane region" description="Helical" evidence="2">
    <location>
        <begin position="482"/>
        <end position="503"/>
    </location>
</feature>
<feature type="region of interest" description="Disordered" evidence="1">
    <location>
        <begin position="206"/>
        <end position="259"/>
    </location>
</feature>
<feature type="transmembrane region" description="Helical" evidence="2">
    <location>
        <begin position="515"/>
        <end position="534"/>
    </location>
</feature>
<reference evidence="3" key="1">
    <citation type="submission" date="2021-11" db="EMBL/GenBank/DDBJ databases">
        <title>Purpureocillium_takamizusanense_genome.</title>
        <authorList>
            <person name="Nguyen N.-H."/>
        </authorList>
    </citation>
    <scope>NUCLEOTIDE SEQUENCE</scope>
    <source>
        <strain evidence="3">PT3</strain>
    </source>
</reference>
<keyword evidence="4" id="KW-1185">Reference proteome</keyword>
<evidence type="ECO:0000256" key="2">
    <source>
        <dbReference type="SAM" id="Phobius"/>
    </source>
</evidence>
<accession>A0A9Q8QQI5</accession>
<evidence type="ECO:0000313" key="3">
    <source>
        <dbReference type="EMBL" id="UNI23456.1"/>
    </source>
</evidence>
<keyword evidence="2" id="KW-0472">Membrane</keyword>
<name>A0A9Q8QQI5_9HYPO</name>
<keyword evidence="2" id="KW-1133">Transmembrane helix</keyword>
<proteinExistence type="predicted"/>
<dbReference type="PANTHER" id="PTHR35043">
    <property type="entry name" value="TRANSCRIPTION FACTOR DOMAIN-CONTAINING PROTEIN"/>
    <property type="match status" value="1"/>
</dbReference>
<dbReference type="PANTHER" id="PTHR35043:SF7">
    <property type="entry name" value="TRANSCRIPTION FACTOR DOMAIN-CONTAINING PROTEIN"/>
    <property type="match status" value="1"/>
</dbReference>
<evidence type="ECO:0000313" key="4">
    <source>
        <dbReference type="Proteomes" id="UP000829364"/>
    </source>
</evidence>
<feature type="transmembrane region" description="Helical" evidence="2">
    <location>
        <begin position="399"/>
        <end position="417"/>
    </location>
</feature>
<evidence type="ECO:0000256" key="1">
    <source>
        <dbReference type="SAM" id="MobiDB-lite"/>
    </source>
</evidence>
<dbReference type="RefSeq" id="XP_047846937.1">
    <property type="nucleotide sequence ID" value="XM_047990927.1"/>
</dbReference>
<sequence>MISFSPNCTLPSSGPGFVSAPNVRSTLDIVWSCVSILLLSSWSIQHLNVPPQFEPKSKRQVFRRRMFFLFRKLKWMLATLVAPETLFAFALTDYVSAHEYTRALREAADADGVPWSKTHTYFADMGGVISRPRSTGSLHPGLESEPQLPLLEANAQLPLGVDTRHEDVETQRPLEVNVQLPLQVQTQLPLEVNTQVPVEVNTQLPLESNTQWPSEANSTHLEDVESQAAPDSINTSSPEPGQDPKNPEPKDQLADSTDSTRAAALSLWRGLRRHLRVEVESASWSYGRLAWRPSAAHTALGEEVLARLATRFADDRLGTTHLARAVLRMEGDVWVLSASQLYEAWKSGLVGKLPHITEDDISDKSKGDALGKVVALIQVSWLVLQLVARAITGKSSTPLEVMTLSFAVCTFIIYILLLDHPQDVMSPVYIRPNRSCRAEDMETLARVSQDRFWGGRFRNNAIANNTIPTIHLPSQYRGARTAVHFVAGAGIAGVIFGSVHLVAWNMQFPTKTEEILWKVSALFTALAPVVATVVQGSTNFVFRRINGRPVRVGQDIGCTALLGLQILAFVLARAFLVVEAFRSLYFLPPDAFRATWAANIPHVG</sequence>
<keyword evidence="2" id="KW-0812">Transmembrane</keyword>
<dbReference type="EMBL" id="CP086362">
    <property type="protein sequence ID" value="UNI23456.1"/>
    <property type="molecule type" value="Genomic_DNA"/>
</dbReference>
<protein>
    <submittedName>
        <fullName evidence="3">Uncharacterized protein</fullName>
    </submittedName>
</protein>
<dbReference type="GeneID" id="72071219"/>
<feature type="compositionally biased region" description="Polar residues" evidence="1">
    <location>
        <begin position="206"/>
        <end position="219"/>
    </location>
</feature>
<dbReference type="OrthoDB" id="3061561at2759"/>
<dbReference type="KEGG" id="ptkz:JDV02_009274"/>
<dbReference type="Proteomes" id="UP000829364">
    <property type="component" value="Chromosome 9"/>
</dbReference>
<feature type="transmembrane region" description="Helical" evidence="2">
    <location>
        <begin position="554"/>
        <end position="576"/>
    </location>
</feature>
<gene>
    <name evidence="3" type="ORF">JDV02_009274</name>
</gene>
<organism evidence="3 4">
    <name type="scientific">Purpureocillium takamizusanense</name>
    <dbReference type="NCBI Taxonomy" id="2060973"/>
    <lineage>
        <taxon>Eukaryota</taxon>
        <taxon>Fungi</taxon>
        <taxon>Dikarya</taxon>
        <taxon>Ascomycota</taxon>
        <taxon>Pezizomycotina</taxon>
        <taxon>Sordariomycetes</taxon>
        <taxon>Hypocreomycetidae</taxon>
        <taxon>Hypocreales</taxon>
        <taxon>Ophiocordycipitaceae</taxon>
        <taxon>Purpureocillium</taxon>
    </lineage>
</organism>